<evidence type="ECO:0000256" key="1">
    <source>
        <dbReference type="ARBA" id="ARBA00002591"/>
    </source>
</evidence>
<keyword evidence="6" id="KW-0472">Membrane</keyword>
<evidence type="ECO:0000256" key="6">
    <source>
        <dbReference type="ARBA" id="ARBA00023136"/>
    </source>
</evidence>
<comment type="function">
    <text evidence="1">Assembles around the rod to form the L-ring and probably protects the motor/basal body from shearing forces during rotation.</text>
</comment>
<evidence type="ECO:0000256" key="7">
    <source>
        <dbReference type="ARBA" id="ARBA00023143"/>
    </source>
</evidence>
<dbReference type="Pfam" id="PF02107">
    <property type="entry name" value="FlgH"/>
    <property type="match status" value="1"/>
</dbReference>
<comment type="subcellular location">
    <subcellularLocation>
        <location evidence="2">Bacterial flagellum basal body</location>
    </subcellularLocation>
    <subcellularLocation>
        <location evidence="3">Cell outer membrane</location>
    </subcellularLocation>
</comment>
<evidence type="ECO:0000256" key="5">
    <source>
        <dbReference type="ARBA" id="ARBA00022729"/>
    </source>
</evidence>
<accession>A0A849SKF2</accession>
<reference evidence="10 11" key="1">
    <citation type="submission" date="2020-04" db="EMBL/GenBank/DDBJ databases">
        <title>Metagenomic profiling of ammonia- and methane-oxidizing microorganisms in a Dutch drinking water treatment plant.</title>
        <authorList>
            <person name="Poghosyan L."/>
            <person name="Leucker S."/>
        </authorList>
    </citation>
    <scope>NUCLEOTIDE SEQUENCE [LARGE SCALE GENOMIC DNA]</scope>
    <source>
        <strain evidence="10">S-RSF-IL-03</strain>
    </source>
</reference>
<comment type="similarity">
    <text evidence="4">Belongs to the FlgH family.</text>
</comment>
<evidence type="ECO:0000256" key="2">
    <source>
        <dbReference type="ARBA" id="ARBA00004117"/>
    </source>
</evidence>
<evidence type="ECO:0000256" key="3">
    <source>
        <dbReference type="ARBA" id="ARBA00004442"/>
    </source>
</evidence>
<dbReference type="InterPro" id="IPR000527">
    <property type="entry name" value="Flag_Lring"/>
</dbReference>
<keyword evidence="7" id="KW-0975">Bacterial flagellum</keyword>
<proteinExistence type="inferred from homology"/>
<evidence type="ECO:0008006" key="12">
    <source>
        <dbReference type="Google" id="ProtNLM"/>
    </source>
</evidence>
<dbReference type="AlphaFoldDB" id="A0A849SKF2"/>
<keyword evidence="8" id="KW-0998">Cell outer membrane</keyword>
<dbReference type="EMBL" id="JABFRW010000041">
    <property type="protein sequence ID" value="NOT33317.1"/>
    <property type="molecule type" value="Genomic_DNA"/>
</dbReference>
<dbReference type="GO" id="GO:0009427">
    <property type="term" value="C:bacterial-type flagellum basal body, distal rod, L ring"/>
    <property type="evidence" value="ECO:0007669"/>
    <property type="project" value="InterPro"/>
</dbReference>
<evidence type="ECO:0000313" key="11">
    <source>
        <dbReference type="Proteomes" id="UP000580839"/>
    </source>
</evidence>
<evidence type="ECO:0000256" key="9">
    <source>
        <dbReference type="SAM" id="SignalP"/>
    </source>
</evidence>
<organism evidence="10 11">
    <name type="scientific">Eiseniibacteriota bacterium</name>
    <dbReference type="NCBI Taxonomy" id="2212470"/>
    <lineage>
        <taxon>Bacteria</taxon>
        <taxon>Candidatus Eiseniibacteriota</taxon>
    </lineage>
</organism>
<dbReference type="Proteomes" id="UP000580839">
    <property type="component" value="Unassembled WGS sequence"/>
</dbReference>
<evidence type="ECO:0000313" key="10">
    <source>
        <dbReference type="EMBL" id="NOT33317.1"/>
    </source>
</evidence>
<dbReference type="GO" id="GO:0071973">
    <property type="term" value="P:bacterial-type flagellum-dependent cell motility"/>
    <property type="evidence" value="ECO:0007669"/>
    <property type="project" value="InterPro"/>
</dbReference>
<dbReference type="GO" id="GO:0003774">
    <property type="term" value="F:cytoskeletal motor activity"/>
    <property type="evidence" value="ECO:0007669"/>
    <property type="project" value="InterPro"/>
</dbReference>
<dbReference type="PANTHER" id="PTHR34933:SF1">
    <property type="entry name" value="FLAGELLAR L-RING PROTEIN"/>
    <property type="match status" value="1"/>
</dbReference>
<feature type="chain" id="PRO_5032373566" description="Flagellar basal body L-ring protein FlgH" evidence="9">
    <location>
        <begin position="34"/>
        <end position="227"/>
    </location>
</feature>
<name>A0A849SKF2_UNCEI</name>
<gene>
    <name evidence="10" type="ORF">HOP12_04010</name>
</gene>
<evidence type="ECO:0000256" key="4">
    <source>
        <dbReference type="ARBA" id="ARBA00006929"/>
    </source>
</evidence>
<keyword evidence="5 9" id="KW-0732">Signal</keyword>
<protein>
    <recommendedName>
        <fullName evidence="12">Flagellar basal body L-ring protein FlgH</fullName>
    </recommendedName>
</protein>
<comment type="caution">
    <text evidence="10">The sequence shown here is derived from an EMBL/GenBank/DDBJ whole genome shotgun (WGS) entry which is preliminary data.</text>
</comment>
<dbReference type="GO" id="GO:0009279">
    <property type="term" value="C:cell outer membrane"/>
    <property type="evidence" value="ECO:0007669"/>
    <property type="project" value="UniProtKB-SubCell"/>
</dbReference>
<feature type="signal peptide" evidence="9">
    <location>
        <begin position="1"/>
        <end position="33"/>
    </location>
</feature>
<dbReference type="PRINTS" id="PR01008">
    <property type="entry name" value="FLGLRINGFLGH"/>
</dbReference>
<evidence type="ECO:0000256" key="8">
    <source>
        <dbReference type="ARBA" id="ARBA00023237"/>
    </source>
</evidence>
<dbReference type="PANTHER" id="PTHR34933">
    <property type="entry name" value="FLAGELLAR L-RING PROTEIN"/>
    <property type="match status" value="1"/>
</dbReference>
<sequence length="227" mass="23890">MNTSRAVRMRWGRAFVWVVTVLGSMSLGGIAFAQDPGAAATDAAAPADTAVAAPVRPAKPARASWTSDRLPLRVGDLLTIVVDERTMARERFSTVATAKREMRNGFSLNMDTGSNPTTMAGTLNSGADNSSRDVGEAGRSGDLTAVVTVRVESVEPNGVARVTGNKKVTVDGRLQEVTLTGLVRAEDVSARNLVSSDRIAEANITLKGKKIGPRKGMLGGLIGMIWP</sequence>